<evidence type="ECO:0000256" key="11">
    <source>
        <dbReference type="ARBA" id="ARBA00023065"/>
    </source>
</evidence>
<protein>
    <recommendedName>
        <fullName evidence="3 14">Essential MCU regulator, mitochondrial</fullName>
    </recommendedName>
    <alternativeName>
        <fullName evidence="14">Single-pass membrane protein with aspartate-rich tail 1, mitochondrial</fullName>
    </alternativeName>
</protein>
<evidence type="ECO:0000256" key="3">
    <source>
        <dbReference type="ARBA" id="ARBA00022180"/>
    </source>
</evidence>
<reference evidence="15 16" key="1">
    <citation type="submission" date="2019-07" db="EMBL/GenBank/DDBJ databases">
        <title>Annotation for the trematode Paragonimus westermani.</title>
        <authorList>
            <person name="Choi Y.-J."/>
        </authorList>
    </citation>
    <scope>NUCLEOTIDE SEQUENCE [LARGE SCALE GENOMIC DNA]</scope>
    <source>
        <strain evidence="15">180907_Pwestermani</strain>
    </source>
</reference>
<comment type="subunit">
    <text evidence="14">Component of the uniplex complex. Interacts (via the transmembrane region) with MCU (via the first transmembrane region); the interaction is direct.</text>
</comment>
<evidence type="ECO:0000256" key="4">
    <source>
        <dbReference type="ARBA" id="ARBA00022448"/>
    </source>
</evidence>
<keyword evidence="8 14" id="KW-0106">Calcium</keyword>
<sequence>MNRAALLFSPFSGRFVLRTLRSNIYTHPGAYRNSGALCSRPEIMSFGVLRSLAMSIPFICLGAFVSREGAAILEELDIFVPDDEDD</sequence>
<dbReference type="Pfam" id="PF10161">
    <property type="entry name" value="DDDD"/>
    <property type="match status" value="1"/>
</dbReference>
<evidence type="ECO:0000256" key="5">
    <source>
        <dbReference type="ARBA" id="ARBA00022568"/>
    </source>
</evidence>
<dbReference type="GO" id="GO:1990246">
    <property type="term" value="C:uniplex complex"/>
    <property type="evidence" value="ECO:0007669"/>
    <property type="project" value="UniProtKB-UniRule"/>
</dbReference>
<keyword evidence="16" id="KW-1185">Reference proteome</keyword>
<dbReference type="GO" id="GO:0051560">
    <property type="term" value="P:mitochondrial calcium ion homeostasis"/>
    <property type="evidence" value="ECO:0007669"/>
    <property type="project" value="UniProtKB-UniRule"/>
</dbReference>
<evidence type="ECO:0000256" key="9">
    <source>
        <dbReference type="ARBA" id="ARBA00022946"/>
    </source>
</evidence>
<dbReference type="AlphaFoldDB" id="A0A8T0D8J9"/>
<proteinExistence type="inferred from homology"/>
<keyword evidence="10" id="KW-1133">Transmembrane helix</keyword>
<dbReference type="GO" id="GO:0036444">
    <property type="term" value="P:calcium import into the mitochondrion"/>
    <property type="evidence" value="ECO:0007669"/>
    <property type="project" value="UniProtKB-UniRule"/>
</dbReference>
<accession>A0A8T0D8J9</accession>
<keyword evidence="5 14" id="KW-0109">Calcium transport</keyword>
<gene>
    <name evidence="15" type="ORF">P879_11495</name>
</gene>
<name>A0A8T0D8J9_9TREM</name>
<evidence type="ECO:0000256" key="10">
    <source>
        <dbReference type="ARBA" id="ARBA00022989"/>
    </source>
</evidence>
<evidence type="ECO:0000256" key="2">
    <source>
        <dbReference type="ARBA" id="ARBA00008958"/>
    </source>
</evidence>
<keyword evidence="7 14" id="KW-0999">Mitochondrion inner membrane</keyword>
<evidence type="ECO:0000256" key="13">
    <source>
        <dbReference type="ARBA" id="ARBA00023136"/>
    </source>
</evidence>
<evidence type="ECO:0000256" key="8">
    <source>
        <dbReference type="ARBA" id="ARBA00022837"/>
    </source>
</evidence>
<evidence type="ECO:0000256" key="7">
    <source>
        <dbReference type="ARBA" id="ARBA00022792"/>
    </source>
</evidence>
<comment type="subcellular location">
    <subcellularLocation>
        <location evidence="1 14">Mitochondrion inner membrane</location>
        <topology evidence="1 14">Single-pass membrane protein</topology>
    </subcellularLocation>
</comment>
<keyword evidence="12 14" id="KW-0496">Mitochondrion</keyword>
<comment type="similarity">
    <text evidence="2 14">Belongs to the SMDT1/EMRE family.</text>
</comment>
<comment type="function">
    <text evidence="14">Essential regulatory subunit of the mitochondrial calcium uniporter complex (uniplex), a complex that mediates calcium uptake into mitochondria.</text>
</comment>
<organism evidence="15 16">
    <name type="scientific">Paragonimus westermani</name>
    <dbReference type="NCBI Taxonomy" id="34504"/>
    <lineage>
        <taxon>Eukaryota</taxon>
        <taxon>Metazoa</taxon>
        <taxon>Spiralia</taxon>
        <taxon>Lophotrochozoa</taxon>
        <taxon>Platyhelminthes</taxon>
        <taxon>Trematoda</taxon>
        <taxon>Digenea</taxon>
        <taxon>Plagiorchiida</taxon>
        <taxon>Troglotremata</taxon>
        <taxon>Troglotrematidae</taxon>
        <taxon>Paragonimus</taxon>
    </lineage>
</organism>
<dbReference type="PANTHER" id="PTHR33904:SF1">
    <property type="entry name" value="ESSENTIAL MCU REGULATOR, MITOCHONDRIAL"/>
    <property type="match status" value="1"/>
</dbReference>
<keyword evidence="13" id="KW-0472">Membrane</keyword>
<evidence type="ECO:0000256" key="12">
    <source>
        <dbReference type="ARBA" id="ARBA00023128"/>
    </source>
</evidence>
<keyword evidence="6" id="KW-0812">Transmembrane</keyword>
<dbReference type="EMBL" id="JTDF01010998">
    <property type="protein sequence ID" value="KAF8563696.1"/>
    <property type="molecule type" value="Genomic_DNA"/>
</dbReference>
<dbReference type="InterPro" id="IPR018782">
    <property type="entry name" value="MCU_reg"/>
</dbReference>
<keyword evidence="9 14" id="KW-0809">Transit peptide</keyword>
<keyword evidence="4 14" id="KW-0813">Transport</keyword>
<evidence type="ECO:0000256" key="6">
    <source>
        <dbReference type="ARBA" id="ARBA00022692"/>
    </source>
</evidence>
<evidence type="ECO:0000313" key="16">
    <source>
        <dbReference type="Proteomes" id="UP000699462"/>
    </source>
</evidence>
<dbReference type="PANTHER" id="PTHR33904">
    <property type="entry name" value="ESSENTIAL MCU REGULATOR, MITOCHONDRIAL"/>
    <property type="match status" value="1"/>
</dbReference>
<dbReference type="OrthoDB" id="10039145at2759"/>
<keyword evidence="11 14" id="KW-0406">Ion transport</keyword>
<comment type="caution">
    <text evidence="15">The sequence shown here is derived from an EMBL/GenBank/DDBJ whole genome shotgun (WGS) entry which is preliminary data.</text>
</comment>
<dbReference type="Proteomes" id="UP000699462">
    <property type="component" value="Unassembled WGS sequence"/>
</dbReference>
<evidence type="ECO:0000256" key="14">
    <source>
        <dbReference type="RuleBase" id="RU369077"/>
    </source>
</evidence>
<evidence type="ECO:0000256" key="1">
    <source>
        <dbReference type="ARBA" id="ARBA00004434"/>
    </source>
</evidence>
<evidence type="ECO:0000313" key="15">
    <source>
        <dbReference type="EMBL" id="KAF8563696.1"/>
    </source>
</evidence>